<dbReference type="Proteomes" id="UP000887578">
    <property type="component" value="Unplaced"/>
</dbReference>
<accession>A0A914PR37</accession>
<dbReference type="AlphaFoldDB" id="A0A914PR37"/>
<name>A0A914PR37_9BILA</name>
<evidence type="ECO:0000313" key="2">
    <source>
        <dbReference type="WBParaSite" id="PDA_v2.g17292.t1"/>
    </source>
</evidence>
<organism evidence="1 2">
    <name type="scientific">Panagrolaimus davidi</name>
    <dbReference type="NCBI Taxonomy" id="227884"/>
    <lineage>
        <taxon>Eukaryota</taxon>
        <taxon>Metazoa</taxon>
        <taxon>Ecdysozoa</taxon>
        <taxon>Nematoda</taxon>
        <taxon>Chromadorea</taxon>
        <taxon>Rhabditida</taxon>
        <taxon>Tylenchina</taxon>
        <taxon>Panagrolaimomorpha</taxon>
        <taxon>Panagrolaimoidea</taxon>
        <taxon>Panagrolaimidae</taxon>
        <taxon>Panagrolaimus</taxon>
    </lineage>
</organism>
<keyword evidence="1" id="KW-1185">Reference proteome</keyword>
<evidence type="ECO:0000313" key="1">
    <source>
        <dbReference type="Proteomes" id="UP000887578"/>
    </source>
</evidence>
<protein>
    <submittedName>
        <fullName evidence="2">Uncharacterized protein</fullName>
    </submittedName>
</protein>
<reference evidence="2" key="1">
    <citation type="submission" date="2022-11" db="UniProtKB">
        <authorList>
            <consortium name="WormBaseParasite"/>
        </authorList>
    </citation>
    <scope>IDENTIFICATION</scope>
</reference>
<proteinExistence type="predicted"/>
<sequence>MSKSMIVFETDDGSIFPLSSTTATLIENGNTQAAMSVGKHSPKLKRNQLKAIDIDFSGGSVPSSPAKNLQGVKII</sequence>
<dbReference type="WBParaSite" id="PDA_v2.g17292.t1">
    <property type="protein sequence ID" value="PDA_v2.g17292.t1"/>
    <property type="gene ID" value="PDA_v2.g17292"/>
</dbReference>